<gene>
    <name evidence="3" type="ORF">ACFO5Q_08530</name>
</gene>
<dbReference type="InterPro" id="IPR000719">
    <property type="entry name" value="Prot_kinase_dom"/>
</dbReference>
<name>A0ABV8U9L4_9PROT</name>
<dbReference type="SUPFAM" id="SSF56112">
    <property type="entry name" value="Protein kinase-like (PK-like)"/>
    <property type="match status" value="1"/>
</dbReference>
<organism evidence="3 4">
    <name type="scientific">Kordiimonas lipolytica</name>
    <dbReference type="NCBI Taxonomy" id="1662421"/>
    <lineage>
        <taxon>Bacteria</taxon>
        <taxon>Pseudomonadati</taxon>
        <taxon>Pseudomonadota</taxon>
        <taxon>Alphaproteobacteria</taxon>
        <taxon>Kordiimonadales</taxon>
        <taxon>Kordiimonadaceae</taxon>
        <taxon>Kordiimonas</taxon>
    </lineage>
</organism>
<proteinExistence type="predicted"/>
<dbReference type="PROSITE" id="PS50011">
    <property type="entry name" value="PROTEIN_KINASE_DOM"/>
    <property type="match status" value="1"/>
</dbReference>
<feature type="region of interest" description="Disordered" evidence="1">
    <location>
        <begin position="1"/>
        <end position="20"/>
    </location>
</feature>
<dbReference type="SMART" id="SM00220">
    <property type="entry name" value="S_TKc"/>
    <property type="match status" value="1"/>
</dbReference>
<feature type="domain" description="Protein kinase" evidence="2">
    <location>
        <begin position="4"/>
        <end position="278"/>
    </location>
</feature>
<evidence type="ECO:0000313" key="3">
    <source>
        <dbReference type="EMBL" id="MFC4347886.1"/>
    </source>
</evidence>
<dbReference type="RefSeq" id="WP_068152144.1">
    <property type="nucleotide sequence ID" value="NZ_JBHSCR010000005.1"/>
</dbReference>
<dbReference type="EMBL" id="JBHSCR010000005">
    <property type="protein sequence ID" value="MFC4347886.1"/>
    <property type="molecule type" value="Genomic_DNA"/>
</dbReference>
<evidence type="ECO:0000259" key="2">
    <source>
        <dbReference type="PROSITE" id="PS50011"/>
    </source>
</evidence>
<keyword evidence="4" id="KW-1185">Reference proteome</keyword>
<comment type="caution">
    <text evidence="3">The sequence shown here is derived from an EMBL/GenBank/DDBJ whole genome shotgun (WGS) entry which is preliminary data.</text>
</comment>
<dbReference type="Gene3D" id="1.10.510.10">
    <property type="entry name" value="Transferase(Phosphotransferase) domain 1"/>
    <property type="match status" value="1"/>
</dbReference>
<evidence type="ECO:0000256" key="1">
    <source>
        <dbReference type="SAM" id="MobiDB-lite"/>
    </source>
</evidence>
<protein>
    <recommendedName>
        <fullName evidence="2">Protein kinase domain-containing protein</fullName>
    </recommendedName>
</protein>
<accession>A0ABV8U9L4</accession>
<evidence type="ECO:0000313" key="4">
    <source>
        <dbReference type="Proteomes" id="UP001595776"/>
    </source>
</evidence>
<dbReference type="InterPro" id="IPR011009">
    <property type="entry name" value="Kinase-like_dom_sf"/>
</dbReference>
<dbReference type="Proteomes" id="UP001595776">
    <property type="component" value="Unassembled WGS sequence"/>
</dbReference>
<sequence length="675" mass="75081">MSGDNTPVPGGQSAFGDRYDVKTSAPLPEFTTYGGDAFMAVDKERPGKDIYALVQHPTIPVRNEVYKSLKSRPVANVVNPIDRGLMNLDMGGQRQRLVTIFERPTGGALFGPDGKVHPRVNTNKLRQSIVLSALKAIAAVHKRGFTHRSIKPTNLFFAAPDGDEVCIGECYSAPPGFKHPFALEPLKLALADETARGDGDIESDFYQLGACLQSLYFGEALWQGKDRDSLLMARVNQSSFWALGGGREIPGALGNLIRGLMADDEDERWGAEDILDWFEGVGKPKRTSMKAWSMNRPTSFKGVAYVDRRLLADAFARDPREAANFLKGIDFPAWVQLSFRDEILTERLEATLNVVPGGGLGGTRPDDYKMVARVCMFLHPTGPVRFKGHSFFLDGLPSALADAFSREDRDLIGVILDLFDERFLNALAEICGERNERFMTQVRGLRPIMIHGSSKSLGRGMERVLYAMNPILPCVSQRFNNVWIGSIKQMMRALDRLAATGQLKSVLLDRHIAAFCTAHGSDLERDFNKIAAAQNDPVRLNSLSAEFFGMLQRRFKLEPLHNLTEKMVDGLSTSVKALKNKKRRERVSALLEKVKKSGDVHKLTSELNMSRIQVEDSREFAQARTALMKLDREKARLTRKIQPTDPDARVKGLRGSRLVALVVMLFVGFMSFFSG</sequence>
<reference evidence="4" key="1">
    <citation type="journal article" date="2019" name="Int. J. Syst. Evol. Microbiol.">
        <title>The Global Catalogue of Microorganisms (GCM) 10K type strain sequencing project: providing services to taxonomists for standard genome sequencing and annotation.</title>
        <authorList>
            <consortium name="The Broad Institute Genomics Platform"/>
            <consortium name="The Broad Institute Genome Sequencing Center for Infectious Disease"/>
            <person name="Wu L."/>
            <person name="Ma J."/>
        </authorList>
    </citation>
    <scope>NUCLEOTIDE SEQUENCE [LARGE SCALE GENOMIC DNA]</scope>
    <source>
        <strain evidence="4">CGMCC 1.15304</strain>
    </source>
</reference>